<dbReference type="EMBL" id="CP048788">
    <property type="protein sequence ID" value="QJF52189.1"/>
    <property type="molecule type" value="Genomic_DNA"/>
</dbReference>
<keyword evidence="3" id="KW-1185">Reference proteome</keyword>
<reference evidence="2 3" key="1">
    <citation type="submission" date="2020-02" db="EMBL/GenBank/DDBJ databases">
        <title>Genome sequence of Roseobacter ponti.</title>
        <authorList>
            <person name="Hollensteiner J."/>
            <person name="Schneider D."/>
            <person name="Poehlein A."/>
            <person name="Daniel R."/>
        </authorList>
    </citation>
    <scope>NUCLEOTIDE SEQUENCE [LARGE SCALE GENOMIC DNA]</scope>
    <source>
        <strain evidence="2 3">DSM 106830</strain>
    </source>
</reference>
<dbReference type="Proteomes" id="UP000503308">
    <property type="component" value="Chromosome"/>
</dbReference>
<dbReference type="AlphaFoldDB" id="A0A858STD6"/>
<protein>
    <submittedName>
        <fullName evidence="2">Uncharacterized protein</fullName>
    </submittedName>
</protein>
<dbReference type="KEGG" id="rpon:G3256_13910"/>
<organism evidence="2 3">
    <name type="scientific">Roseobacter ponti</name>
    <dbReference type="NCBI Taxonomy" id="1891787"/>
    <lineage>
        <taxon>Bacteria</taxon>
        <taxon>Pseudomonadati</taxon>
        <taxon>Pseudomonadota</taxon>
        <taxon>Alphaproteobacteria</taxon>
        <taxon>Rhodobacterales</taxon>
        <taxon>Roseobacteraceae</taxon>
        <taxon>Roseobacter</taxon>
    </lineage>
</organism>
<keyword evidence="1" id="KW-0472">Membrane</keyword>
<feature type="transmembrane region" description="Helical" evidence="1">
    <location>
        <begin position="108"/>
        <end position="126"/>
    </location>
</feature>
<accession>A0A858STD6</accession>
<evidence type="ECO:0000313" key="2">
    <source>
        <dbReference type="EMBL" id="QJF52189.1"/>
    </source>
</evidence>
<dbReference type="RefSeq" id="WP_169641408.1">
    <property type="nucleotide sequence ID" value="NZ_CP048788.1"/>
</dbReference>
<evidence type="ECO:0000256" key="1">
    <source>
        <dbReference type="SAM" id="Phobius"/>
    </source>
</evidence>
<keyword evidence="1" id="KW-1133">Transmembrane helix</keyword>
<proteinExistence type="predicted"/>
<name>A0A858STD6_9RHOB</name>
<keyword evidence="1" id="KW-0812">Transmembrane</keyword>
<sequence>MTALKKYARLEATGLWRAADGDQRREVVVSVGDATLIISDMRDQPITHWSLAALQRANPGKRPAVFHPDGDPGETLELDPSEAEMIAAIERLRRAVERARPRPGRLRGLGVVMSSLAVAALAFFWLPGALISHTVSVVPDVKRTEIGDALLERIERMTGPACADKAGVSALRKLRARLGTGPISLMPGTVITSLHLPGGRILLDRALVEDFEEPDVAAGFALAEQTLARGSDPLRDLLETTGTWSGFQLLTTGTLKGEILDRYAEELLTRERAMPDPDALLAAFSAVTVRSAPYALARDITGEDVLPLLEADPMAGRDPVALLSDADWLRLQNICGG</sequence>
<gene>
    <name evidence="2" type="ORF">G3256_13910</name>
</gene>
<evidence type="ECO:0000313" key="3">
    <source>
        <dbReference type="Proteomes" id="UP000503308"/>
    </source>
</evidence>